<dbReference type="Pfam" id="PF13392">
    <property type="entry name" value="HNH_3"/>
    <property type="match status" value="1"/>
</dbReference>
<dbReference type="InterPro" id="IPR003615">
    <property type="entry name" value="HNH_nuc"/>
</dbReference>
<reference evidence="3" key="1">
    <citation type="submission" date="2022-02" db="EMBL/GenBank/DDBJ databases">
        <title>Corynebacterium sp. from urogenital microbiome.</title>
        <authorList>
            <person name="Cappelli E.A."/>
            <person name="Ribeiro T.G."/>
            <person name="Peixe L."/>
        </authorList>
    </citation>
    <scope>NUCLEOTIDE SEQUENCE</scope>
    <source>
        <strain evidence="3">C21Ua_68</strain>
    </source>
</reference>
<evidence type="ECO:0000259" key="2">
    <source>
        <dbReference type="Pfam" id="PF13392"/>
    </source>
</evidence>
<dbReference type="GO" id="GO:0004519">
    <property type="term" value="F:endonuclease activity"/>
    <property type="evidence" value="ECO:0007669"/>
    <property type="project" value="UniProtKB-KW"/>
</dbReference>
<evidence type="ECO:0000313" key="4">
    <source>
        <dbReference type="Proteomes" id="UP001146439"/>
    </source>
</evidence>
<keyword evidence="3" id="KW-0378">Hydrolase</keyword>
<feature type="domain" description="NUMOD4" evidence="1">
    <location>
        <begin position="29"/>
        <end position="86"/>
    </location>
</feature>
<accession>A0A9X3RN84</accession>
<dbReference type="InterPro" id="IPR010902">
    <property type="entry name" value="NUMOD4"/>
</dbReference>
<dbReference type="SUPFAM" id="SSF54060">
    <property type="entry name" value="His-Me finger endonucleases"/>
    <property type="match status" value="1"/>
</dbReference>
<dbReference type="Gene3D" id="3.90.75.20">
    <property type="match status" value="1"/>
</dbReference>
<comment type="caution">
    <text evidence="3">The sequence shown here is derived from an EMBL/GenBank/DDBJ whole genome shotgun (WGS) entry which is preliminary data.</text>
</comment>
<dbReference type="RefSeq" id="WP_420840007.1">
    <property type="nucleotide sequence ID" value="NZ_JAKMUZ010000024.1"/>
</dbReference>
<dbReference type="GO" id="GO:0016788">
    <property type="term" value="F:hydrolase activity, acting on ester bonds"/>
    <property type="evidence" value="ECO:0007669"/>
    <property type="project" value="InterPro"/>
</dbReference>
<organism evidence="3 4">
    <name type="scientific">Corynebacterium yonathiae</name>
    <dbReference type="NCBI Taxonomy" id="2913504"/>
    <lineage>
        <taxon>Bacteria</taxon>
        <taxon>Bacillati</taxon>
        <taxon>Actinomycetota</taxon>
        <taxon>Actinomycetes</taxon>
        <taxon>Mycobacteriales</taxon>
        <taxon>Corynebacteriaceae</taxon>
        <taxon>Corynebacterium</taxon>
    </lineage>
</organism>
<dbReference type="Proteomes" id="UP001146439">
    <property type="component" value="Unassembled WGS sequence"/>
</dbReference>
<evidence type="ECO:0000313" key="3">
    <source>
        <dbReference type="EMBL" id="MCZ9297021.1"/>
    </source>
</evidence>
<gene>
    <name evidence="3" type="ORF">L8V22_10750</name>
</gene>
<evidence type="ECO:0000259" key="1">
    <source>
        <dbReference type="Pfam" id="PF07463"/>
    </source>
</evidence>
<dbReference type="EMBL" id="JAKMUZ010000024">
    <property type="protein sequence ID" value="MCZ9297021.1"/>
    <property type="molecule type" value="Genomic_DNA"/>
</dbReference>
<keyword evidence="3" id="KW-0255">Endonuclease</keyword>
<dbReference type="InterPro" id="IPR044925">
    <property type="entry name" value="His-Me_finger_sf"/>
</dbReference>
<dbReference type="AlphaFoldDB" id="A0A9X3RN84"/>
<keyword evidence="3" id="KW-0540">Nuclease</keyword>
<name>A0A9X3RN84_9CORY</name>
<proteinExistence type="predicted"/>
<sequence length="214" mass="24357">MTQPTRQDIIDAQLARQWAETGDSAVRLEQWQPIPGWEDSHEISSTGRVRTKTRRVVAKNGVSRQVRGKELVVSSRPNGYQFVALWRDNKPHQISIHRAVLSAFDRLPNQGEVGMHLDDDPTNNSIENLRWGTTSDNVRDCSAKRRHNKSRNDHCPQGHALAAPNLDPYQLNRGVRMCVACQKAHRYIRRRPHLKPELKRISDGYFDAIAGGEA</sequence>
<protein>
    <submittedName>
        <fullName evidence="3">NUMOD4 motif-containing HNH endonuclease</fullName>
    </submittedName>
</protein>
<feature type="domain" description="HNH nuclease" evidence="2">
    <location>
        <begin position="107"/>
        <end position="139"/>
    </location>
</feature>
<dbReference type="Pfam" id="PF07463">
    <property type="entry name" value="NUMOD4"/>
    <property type="match status" value="1"/>
</dbReference>